<dbReference type="GO" id="GO:0016787">
    <property type="term" value="F:hydrolase activity"/>
    <property type="evidence" value="ECO:0007669"/>
    <property type="project" value="UniProtKB-KW"/>
</dbReference>
<dbReference type="Proteomes" id="UP000178184">
    <property type="component" value="Unassembled WGS sequence"/>
</dbReference>
<dbReference type="EMBL" id="MFUO01000017">
    <property type="protein sequence ID" value="OGI83914.1"/>
    <property type="molecule type" value="Genomic_DNA"/>
</dbReference>
<dbReference type="EC" id="3.2.2.n1" evidence="1"/>
<keyword evidence="1" id="KW-0378">Hydrolase</keyword>
<evidence type="ECO:0000256" key="1">
    <source>
        <dbReference type="RuleBase" id="RU363015"/>
    </source>
</evidence>
<evidence type="ECO:0000313" key="3">
    <source>
        <dbReference type="Proteomes" id="UP000178184"/>
    </source>
</evidence>
<dbReference type="PANTHER" id="PTHR43393">
    <property type="entry name" value="CYTOKININ RIBOSIDE 5'-MONOPHOSPHATE PHOSPHORIBOHYDROLASE"/>
    <property type="match status" value="1"/>
</dbReference>
<name>A0A1F6WQ15_9BACT</name>
<dbReference type="GO" id="GO:0005829">
    <property type="term" value="C:cytosol"/>
    <property type="evidence" value="ECO:0007669"/>
    <property type="project" value="TreeGrafter"/>
</dbReference>
<dbReference type="NCBIfam" id="TIGR00730">
    <property type="entry name" value="Rossman fold protein, TIGR00730 family"/>
    <property type="match status" value="1"/>
</dbReference>
<proteinExistence type="inferred from homology"/>
<sequence>MVELCQMSEELKQGIDALQQFSRIATIYGSARFKEDHPDYIATEKLAYALAKELGYSIVTGGGGGIMEAGNRGAYRANGTSIGVTIVIPHEQKTNKYVTDIVPFNYFFTRKVALRYSSELAIYCPGGFGTFDELFEVITLIQTKKMNPIPVVLFGTKFWNPVDKLIKKMLVEEYGTINNEDRHLYVITDDIPTVLEIAAATDLKNGSKGEIHTLR</sequence>
<evidence type="ECO:0000313" key="2">
    <source>
        <dbReference type="EMBL" id="OGI83914.1"/>
    </source>
</evidence>
<accession>A0A1F6WQ15</accession>
<dbReference type="STRING" id="1801764.A2903_00970"/>
<comment type="similarity">
    <text evidence="1">Belongs to the LOG family.</text>
</comment>
<dbReference type="InterPro" id="IPR052341">
    <property type="entry name" value="LOG_family_nucleotidases"/>
</dbReference>
<dbReference type="Pfam" id="PF03641">
    <property type="entry name" value="Lysine_decarbox"/>
    <property type="match status" value="1"/>
</dbReference>
<dbReference type="AlphaFoldDB" id="A0A1F6WQ15"/>
<dbReference type="Gene3D" id="3.40.50.450">
    <property type="match status" value="1"/>
</dbReference>
<protein>
    <recommendedName>
        <fullName evidence="1">Cytokinin riboside 5'-monophosphate phosphoribohydrolase</fullName>
        <ecNumber evidence="1">3.2.2.n1</ecNumber>
    </recommendedName>
</protein>
<keyword evidence="1" id="KW-0203">Cytokinin biosynthesis</keyword>
<organism evidence="2 3">
    <name type="scientific">Candidatus Nomurabacteria bacterium RIFCSPLOWO2_01_FULL_33_17</name>
    <dbReference type="NCBI Taxonomy" id="1801764"/>
    <lineage>
        <taxon>Bacteria</taxon>
        <taxon>Candidatus Nomuraibacteriota</taxon>
    </lineage>
</organism>
<comment type="caution">
    <text evidence="2">The sequence shown here is derived from an EMBL/GenBank/DDBJ whole genome shotgun (WGS) entry which is preliminary data.</text>
</comment>
<dbReference type="InterPro" id="IPR031100">
    <property type="entry name" value="LOG_fam"/>
</dbReference>
<reference evidence="2 3" key="1">
    <citation type="journal article" date="2016" name="Nat. Commun.">
        <title>Thousands of microbial genomes shed light on interconnected biogeochemical processes in an aquifer system.</title>
        <authorList>
            <person name="Anantharaman K."/>
            <person name="Brown C.T."/>
            <person name="Hug L.A."/>
            <person name="Sharon I."/>
            <person name="Castelle C.J."/>
            <person name="Probst A.J."/>
            <person name="Thomas B.C."/>
            <person name="Singh A."/>
            <person name="Wilkins M.J."/>
            <person name="Karaoz U."/>
            <person name="Brodie E.L."/>
            <person name="Williams K.H."/>
            <person name="Hubbard S.S."/>
            <person name="Banfield J.F."/>
        </authorList>
    </citation>
    <scope>NUCLEOTIDE SEQUENCE [LARGE SCALE GENOMIC DNA]</scope>
</reference>
<gene>
    <name evidence="2" type="ORF">A2903_00970</name>
</gene>
<dbReference type="PANTHER" id="PTHR43393:SF3">
    <property type="entry name" value="LYSINE DECARBOXYLASE-LIKE PROTEIN"/>
    <property type="match status" value="1"/>
</dbReference>
<dbReference type="SUPFAM" id="SSF102405">
    <property type="entry name" value="MCP/YpsA-like"/>
    <property type="match status" value="1"/>
</dbReference>
<dbReference type="InterPro" id="IPR005269">
    <property type="entry name" value="LOG"/>
</dbReference>
<dbReference type="GO" id="GO:0009691">
    <property type="term" value="P:cytokinin biosynthetic process"/>
    <property type="evidence" value="ECO:0007669"/>
    <property type="project" value="UniProtKB-UniRule"/>
</dbReference>